<reference evidence="2 3" key="1">
    <citation type="submission" date="2012-06" db="EMBL/GenBank/DDBJ databases">
        <title>Genomic anatomy of Escherichia coli O157:H7 outbreaks.</title>
        <authorList>
            <person name="Eppinger M."/>
            <person name="Daugherty S."/>
            <person name="Agrawal S."/>
            <person name="Galens K."/>
            <person name="Tallon L."/>
            <person name="Shefchek K."/>
            <person name="Parankush S."/>
            <person name="Cebula T.A."/>
            <person name="Feng P."/>
            <person name="Soderlund R."/>
            <person name="Mammel M.K."/>
            <person name="DebRoy C."/>
            <person name="Dudley E.G."/>
            <person name="Tarr P.I."/>
            <person name="Fraser-Liggett C."/>
            <person name="Ravel J."/>
        </authorList>
    </citation>
    <scope>NUCLEOTIDE SEQUENCE [LARGE SCALE GENOMIC DNA]</scope>
    <source>
        <strain evidence="2 3">EC1870</strain>
    </source>
</reference>
<comment type="caution">
    <text evidence="2">The sequence shown here is derived from an EMBL/GenBank/DDBJ whole genome shotgun (WGS) entry which is preliminary data.</text>
</comment>
<gene>
    <name evidence="2" type="ORF">ECEC1870_5918</name>
</gene>
<evidence type="ECO:0000313" key="2">
    <source>
        <dbReference type="EMBL" id="EKJ36097.1"/>
    </source>
</evidence>
<keyword evidence="1" id="KW-1133">Transmembrane helix</keyword>
<dbReference type="EMBL" id="AMVG01000542">
    <property type="protein sequence ID" value="EKJ36097.1"/>
    <property type="molecule type" value="Genomic_DNA"/>
</dbReference>
<name>A0AAV3GZL4_ECOLX</name>
<dbReference type="Proteomes" id="UP000006789">
    <property type="component" value="Unassembled WGS sequence"/>
</dbReference>
<organism evidence="2 3">
    <name type="scientific">Escherichia coli EC1870</name>
    <dbReference type="NCBI Taxonomy" id="1005554"/>
    <lineage>
        <taxon>Bacteria</taxon>
        <taxon>Pseudomonadati</taxon>
        <taxon>Pseudomonadota</taxon>
        <taxon>Gammaproteobacteria</taxon>
        <taxon>Enterobacterales</taxon>
        <taxon>Enterobacteriaceae</taxon>
        <taxon>Escherichia</taxon>
    </lineage>
</organism>
<keyword evidence="1" id="KW-0812">Transmembrane</keyword>
<accession>A0AAV3GZL4</accession>
<dbReference type="AlphaFoldDB" id="A0AAV3GZL4"/>
<proteinExistence type="predicted"/>
<sequence>MIDKNLHAAAKKMNVNNLIALKPAVVIGILLEVLASLPVKDDLTNGD</sequence>
<keyword evidence="1" id="KW-0472">Membrane</keyword>
<protein>
    <submittedName>
        <fullName evidence="2">Sigma-70, region 4</fullName>
    </submittedName>
</protein>
<evidence type="ECO:0000256" key="1">
    <source>
        <dbReference type="SAM" id="Phobius"/>
    </source>
</evidence>
<evidence type="ECO:0000313" key="3">
    <source>
        <dbReference type="Proteomes" id="UP000006789"/>
    </source>
</evidence>
<feature type="transmembrane region" description="Helical" evidence="1">
    <location>
        <begin position="20"/>
        <end position="39"/>
    </location>
</feature>